<dbReference type="Pfam" id="PF10978">
    <property type="entry name" value="DUF2785"/>
    <property type="match status" value="1"/>
</dbReference>
<evidence type="ECO:0008006" key="3">
    <source>
        <dbReference type="Google" id="ProtNLM"/>
    </source>
</evidence>
<comment type="caution">
    <text evidence="1">The sequence shown here is derived from an EMBL/GenBank/DDBJ whole genome shotgun (WGS) entry which is preliminary data.</text>
</comment>
<evidence type="ECO:0000313" key="1">
    <source>
        <dbReference type="EMBL" id="MBB2894270.1"/>
    </source>
</evidence>
<protein>
    <recommendedName>
        <fullName evidence="3">DUF2785 domain-containing protein</fullName>
    </recommendedName>
</protein>
<dbReference type="InterPro" id="IPR021247">
    <property type="entry name" value="DUF2785"/>
</dbReference>
<sequence>MDQETLDRYVDGLTAVDPAIRDDHAFTGLATVITEDGLSTGQRRWLGDRMVERLGHRDPFARSFAPLIFAVLASTWAAPEDGEWPPEWTDALLAWWPTESDLRGHDPTVGWIHAVAHGADAVGTLGATRLAPADRLLSAVAERLTATTEFVWREQEDDRVAAAVVGILLGNPEAGLEPLLKPVAAMFATGEPGPVPAAATNTMRTLRSLYVALGNSVLHPETREPQRIPNAPTLQQDIAEALQVTTPWLFNAAR</sequence>
<dbReference type="AlphaFoldDB" id="A0A839N938"/>
<dbReference type="Proteomes" id="UP000559182">
    <property type="component" value="Unassembled WGS sequence"/>
</dbReference>
<proteinExistence type="predicted"/>
<evidence type="ECO:0000313" key="2">
    <source>
        <dbReference type="Proteomes" id="UP000559182"/>
    </source>
</evidence>
<organism evidence="1 2">
    <name type="scientific">Flexivirga oryzae</name>
    <dbReference type="NCBI Taxonomy" id="1794944"/>
    <lineage>
        <taxon>Bacteria</taxon>
        <taxon>Bacillati</taxon>
        <taxon>Actinomycetota</taxon>
        <taxon>Actinomycetes</taxon>
        <taxon>Micrococcales</taxon>
        <taxon>Dermacoccaceae</taxon>
        <taxon>Flexivirga</taxon>
    </lineage>
</organism>
<name>A0A839N938_9MICO</name>
<reference evidence="1 2" key="1">
    <citation type="submission" date="2020-08" db="EMBL/GenBank/DDBJ databases">
        <title>Sequencing the genomes of 1000 actinobacteria strains.</title>
        <authorList>
            <person name="Klenk H.-P."/>
        </authorList>
    </citation>
    <scope>NUCLEOTIDE SEQUENCE [LARGE SCALE GENOMIC DNA]</scope>
    <source>
        <strain evidence="1 2">DSM 105369</strain>
    </source>
</reference>
<accession>A0A839N938</accession>
<gene>
    <name evidence="1" type="ORF">FHU39_004312</name>
</gene>
<dbReference type="RefSeq" id="WP_183322741.1">
    <property type="nucleotide sequence ID" value="NZ_JACHVQ010000005.1"/>
</dbReference>
<dbReference type="EMBL" id="JACHVQ010000005">
    <property type="protein sequence ID" value="MBB2894270.1"/>
    <property type="molecule type" value="Genomic_DNA"/>
</dbReference>
<keyword evidence="2" id="KW-1185">Reference proteome</keyword>